<dbReference type="GO" id="GO:0045505">
    <property type="term" value="F:dynein intermediate chain binding"/>
    <property type="evidence" value="ECO:0007669"/>
    <property type="project" value="TreeGrafter"/>
</dbReference>
<dbReference type="GO" id="GO:0007017">
    <property type="term" value="P:microtubule-based process"/>
    <property type="evidence" value="ECO:0007669"/>
    <property type="project" value="InterPro"/>
</dbReference>
<dbReference type="STRING" id="6205.A0A0R3WUS5"/>
<organism evidence="4">
    <name type="scientific">Hydatigena taeniaeformis</name>
    <name type="common">Feline tapeworm</name>
    <name type="synonym">Taenia taeniaeformis</name>
    <dbReference type="NCBI Taxonomy" id="6205"/>
    <lineage>
        <taxon>Eukaryota</taxon>
        <taxon>Metazoa</taxon>
        <taxon>Spiralia</taxon>
        <taxon>Lophotrochozoa</taxon>
        <taxon>Platyhelminthes</taxon>
        <taxon>Cestoda</taxon>
        <taxon>Eucestoda</taxon>
        <taxon>Cyclophyllidea</taxon>
        <taxon>Taeniidae</taxon>
        <taxon>Hydatigera</taxon>
    </lineage>
</organism>
<dbReference type="InterPro" id="IPR001372">
    <property type="entry name" value="Dynein_light_chain_typ-1/2"/>
</dbReference>
<gene>
    <name evidence="2" type="ORF">TTAC_LOCUS4500</name>
</gene>
<keyword evidence="1" id="KW-0493">Microtubule</keyword>
<keyword evidence="1" id="KW-0505">Motor protein</keyword>
<dbReference type="InterPro" id="IPR037177">
    <property type="entry name" value="DLC_sf"/>
</dbReference>
<keyword evidence="1" id="KW-0243">Dynein</keyword>
<evidence type="ECO:0000256" key="1">
    <source>
        <dbReference type="RuleBase" id="RU365010"/>
    </source>
</evidence>
<reference evidence="4" key="1">
    <citation type="submission" date="2017-02" db="UniProtKB">
        <authorList>
            <consortium name="WormBaseParasite"/>
        </authorList>
    </citation>
    <scope>IDENTIFICATION</scope>
</reference>
<name>A0A0R3WUS5_HYDTA</name>
<dbReference type="Pfam" id="PF01221">
    <property type="entry name" value="Dynein_light"/>
    <property type="match status" value="1"/>
</dbReference>
<keyword evidence="3" id="KW-1185">Reference proteome</keyword>
<keyword evidence="1" id="KW-0206">Cytoskeleton</keyword>
<evidence type="ECO:0000313" key="3">
    <source>
        <dbReference type="Proteomes" id="UP000274429"/>
    </source>
</evidence>
<dbReference type="SMART" id="SM01375">
    <property type="entry name" value="Dynein_light"/>
    <property type="match status" value="1"/>
</dbReference>
<dbReference type="WBParaSite" id="TTAC_0000451501-mRNA-1">
    <property type="protein sequence ID" value="TTAC_0000451501-mRNA-1"/>
    <property type="gene ID" value="TTAC_0000451501"/>
</dbReference>
<dbReference type="Gene3D" id="3.30.740.10">
    <property type="entry name" value="Protein Inhibitor Of Neuronal Nitric Oxide Synthase"/>
    <property type="match status" value="1"/>
</dbReference>
<keyword evidence="1" id="KW-0963">Cytoplasm</keyword>
<dbReference type="Proteomes" id="UP000274429">
    <property type="component" value="Unassembled WGS sequence"/>
</dbReference>
<protein>
    <recommendedName>
        <fullName evidence="1">Dynein light chain</fullName>
    </recommendedName>
</protein>
<evidence type="ECO:0000313" key="4">
    <source>
        <dbReference type="WBParaSite" id="TTAC_0000451501-mRNA-1"/>
    </source>
</evidence>
<proteinExistence type="inferred from homology"/>
<dbReference type="GO" id="GO:0005874">
    <property type="term" value="C:microtubule"/>
    <property type="evidence" value="ECO:0007669"/>
    <property type="project" value="UniProtKB-KW"/>
</dbReference>
<dbReference type="GO" id="GO:0005868">
    <property type="term" value="C:cytoplasmic dynein complex"/>
    <property type="evidence" value="ECO:0007669"/>
    <property type="project" value="TreeGrafter"/>
</dbReference>
<dbReference type="PANTHER" id="PTHR11886:SF35">
    <property type="entry name" value="DYNEIN LIGHT CHAIN"/>
    <property type="match status" value="1"/>
</dbReference>
<dbReference type="EMBL" id="UYWX01004602">
    <property type="protein sequence ID" value="VDM25072.1"/>
    <property type="molecule type" value="Genomic_DNA"/>
</dbReference>
<reference evidence="2 3" key="2">
    <citation type="submission" date="2018-11" db="EMBL/GenBank/DDBJ databases">
        <authorList>
            <consortium name="Pathogen Informatics"/>
        </authorList>
    </citation>
    <scope>NUCLEOTIDE SEQUENCE [LARGE SCALE GENOMIC DNA]</scope>
</reference>
<dbReference type="OrthoDB" id="10033309at2759"/>
<accession>A0A0R3WUS5</accession>
<comment type="subcellular location">
    <subcellularLocation>
        <location evidence="1">Cytoplasm</location>
        <location evidence="1">Cytoskeleton</location>
    </subcellularLocation>
</comment>
<sequence length="61" mass="6920">MFDAGMAIRNADMSADMQQRSLDCARDAMTRFTATKEIAAYIKKEFDSIYGPVWHCVVGRQ</sequence>
<comment type="similarity">
    <text evidence="1">Belongs to the dynein light chain family.</text>
</comment>
<dbReference type="AlphaFoldDB" id="A0A0R3WUS5"/>
<dbReference type="PANTHER" id="PTHR11886">
    <property type="entry name" value="DYNEIN LIGHT CHAIN"/>
    <property type="match status" value="1"/>
</dbReference>
<dbReference type="SUPFAM" id="SSF54648">
    <property type="entry name" value="DLC"/>
    <property type="match status" value="1"/>
</dbReference>
<evidence type="ECO:0000313" key="2">
    <source>
        <dbReference type="EMBL" id="VDM25072.1"/>
    </source>
</evidence>